<organism evidence="2 3">
    <name type="scientific">Puccinia striiformis</name>
    <dbReference type="NCBI Taxonomy" id="27350"/>
    <lineage>
        <taxon>Eukaryota</taxon>
        <taxon>Fungi</taxon>
        <taxon>Dikarya</taxon>
        <taxon>Basidiomycota</taxon>
        <taxon>Pucciniomycotina</taxon>
        <taxon>Pucciniomycetes</taxon>
        <taxon>Pucciniales</taxon>
        <taxon>Pucciniaceae</taxon>
        <taxon>Puccinia</taxon>
    </lineage>
</organism>
<dbReference type="Proteomes" id="UP000239156">
    <property type="component" value="Unassembled WGS sequence"/>
</dbReference>
<protein>
    <submittedName>
        <fullName evidence="2">Uncharacterized protein</fullName>
    </submittedName>
</protein>
<feature type="compositionally biased region" description="Polar residues" evidence="1">
    <location>
        <begin position="11"/>
        <end position="52"/>
    </location>
</feature>
<name>A0A2S4V031_9BASI</name>
<evidence type="ECO:0000313" key="3">
    <source>
        <dbReference type="Proteomes" id="UP000239156"/>
    </source>
</evidence>
<evidence type="ECO:0000256" key="1">
    <source>
        <dbReference type="SAM" id="MobiDB-lite"/>
    </source>
</evidence>
<dbReference type="EMBL" id="PKSL01000135">
    <property type="protein sequence ID" value="POW02850.1"/>
    <property type="molecule type" value="Genomic_DNA"/>
</dbReference>
<keyword evidence="3" id="KW-1185">Reference proteome</keyword>
<accession>A0A2S4V031</accession>
<proteinExistence type="predicted"/>
<evidence type="ECO:0000313" key="2">
    <source>
        <dbReference type="EMBL" id="POW02850.1"/>
    </source>
</evidence>
<sequence length="82" mass="8698">MRRSLTRPSPLEQSINQSPITMARSSVSNTNNIQVSSSPAPSQSNTINLTNNDPDSPAPSTPDTSESQEATTSKKQELANGV</sequence>
<feature type="compositionally biased region" description="Basic and acidic residues" evidence="1">
    <location>
        <begin position="72"/>
        <end position="82"/>
    </location>
</feature>
<reference evidence="2" key="1">
    <citation type="submission" date="2017-12" db="EMBL/GenBank/DDBJ databases">
        <title>Gene loss provides genomic basis for host adaptation in cereal stripe rust fungi.</title>
        <authorList>
            <person name="Xia C."/>
        </authorList>
    </citation>
    <scope>NUCLEOTIDE SEQUENCE [LARGE SCALE GENOMIC DNA]</scope>
    <source>
        <strain evidence="2">93-210</strain>
    </source>
</reference>
<dbReference type="VEuPathDB" id="FungiDB:PSTT_11476"/>
<feature type="region of interest" description="Disordered" evidence="1">
    <location>
        <begin position="1"/>
        <end position="82"/>
    </location>
</feature>
<comment type="caution">
    <text evidence="2">The sequence shown here is derived from an EMBL/GenBank/DDBJ whole genome shotgun (WGS) entry which is preliminary data.</text>
</comment>
<gene>
    <name evidence="2" type="ORF">PSTT_11476</name>
</gene>
<dbReference type="AlphaFoldDB" id="A0A2S4V031"/>